<dbReference type="PANTHER" id="PTHR43161:SF23">
    <property type="entry name" value="(R,R)-BUTANEDIOL DEHYDROGENASE-RELATED"/>
    <property type="match status" value="1"/>
</dbReference>
<dbReference type="SUPFAM" id="SSF51735">
    <property type="entry name" value="NAD(P)-binding Rossmann-fold domains"/>
    <property type="match status" value="1"/>
</dbReference>
<dbReference type="InterPro" id="IPR013154">
    <property type="entry name" value="ADH-like_N"/>
</dbReference>
<gene>
    <name evidence="8" type="ORF">ACFP3V_14560</name>
</gene>
<accession>A0ABW1G120</accession>
<dbReference type="EMBL" id="JBHSQJ010000057">
    <property type="protein sequence ID" value="MFC5908430.1"/>
    <property type="molecule type" value="Genomic_DNA"/>
</dbReference>
<keyword evidence="9" id="KW-1185">Reference proteome</keyword>
<dbReference type="Pfam" id="PF00107">
    <property type="entry name" value="ADH_zinc_N"/>
    <property type="match status" value="1"/>
</dbReference>
<dbReference type="InterPro" id="IPR036291">
    <property type="entry name" value="NAD(P)-bd_dom_sf"/>
</dbReference>
<evidence type="ECO:0000256" key="6">
    <source>
        <dbReference type="RuleBase" id="RU361277"/>
    </source>
</evidence>
<sequence>MTASSALAVRYLAPRTLDMSSLPAAPPGPGEVELAPAYVGICGTDLHIFHGHMDGRVTAPAVIGHEMSGRVVRVGPGVEGWQPGDAVTVMPLRWDGTCPACLAGHQHVCQQLDFMGIDSPGALQQRWTVPASTLIRLPAGLPLDRAAVVEPTAVAAHDVGRADGRDGERVVVVGGGPVGILIALVARARGAEVRVVELSAYRRALAGDLGLATWDPARDDVPALVQEWTRGAGADVAFEVSGAAAGVETAVDVLAVRGRLCLVAIHPTPREVNLHRFFWRELTLVGARLYDHDDFTRAVRLVADGTVPADLLISQVVPMAKAQAAFEALEAGGNVMKVLVQCDEADGTGNDTTEADA</sequence>
<evidence type="ECO:0000259" key="7">
    <source>
        <dbReference type="SMART" id="SM00829"/>
    </source>
</evidence>
<dbReference type="Pfam" id="PF08240">
    <property type="entry name" value="ADH_N"/>
    <property type="match status" value="1"/>
</dbReference>
<dbReference type="SMART" id="SM00829">
    <property type="entry name" value="PKS_ER"/>
    <property type="match status" value="1"/>
</dbReference>
<evidence type="ECO:0000313" key="8">
    <source>
        <dbReference type="EMBL" id="MFC5908430.1"/>
    </source>
</evidence>
<name>A0ABW1G120_9ACTN</name>
<dbReference type="InterPro" id="IPR020843">
    <property type="entry name" value="ER"/>
</dbReference>
<dbReference type="RefSeq" id="WP_380583423.1">
    <property type="nucleotide sequence ID" value="NZ_JBHSQJ010000057.1"/>
</dbReference>
<evidence type="ECO:0000313" key="9">
    <source>
        <dbReference type="Proteomes" id="UP001596174"/>
    </source>
</evidence>
<dbReference type="InterPro" id="IPR002328">
    <property type="entry name" value="ADH_Zn_CS"/>
</dbReference>
<dbReference type="SUPFAM" id="SSF50129">
    <property type="entry name" value="GroES-like"/>
    <property type="match status" value="1"/>
</dbReference>
<dbReference type="PANTHER" id="PTHR43161">
    <property type="entry name" value="SORBITOL DEHYDROGENASE"/>
    <property type="match status" value="1"/>
</dbReference>
<evidence type="ECO:0000256" key="3">
    <source>
        <dbReference type="ARBA" id="ARBA00022723"/>
    </source>
</evidence>
<dbReference type="PROSITE" id="PS00059">
    <property type="entry name" value="ADH_ZINC"/>
    <property type="match status" value="1"/>
</dbReference>
<organism evidence="8 9">
    <name type="scientific">Streptacidiphilus monticola</name>
    <dbReference type="NCBI Taxonomy" id="2161674"/>
    <lineage>
        <taxon>Bacteria</taxon>
        <taxon>Bacillati</taxon>
        <taxon>Actinomycetota</taxon>
        <taxon>Actinomycetes</taxon>
        <taxon>Kitasatosporales</taxon>
        <taxon>Streptomycetaceae</taxon>
        <taxon>Streptacidiphilus</taxon>
    </lineage>
</organism>
<evidence type="ECO:0000256" key="2">
    <source>
        <dbReference type="ARBA" id="ARBA00008072"/>
    </source>
</evidence>
<dbReference type="Gene3D" id="3.40.50.720">
    <property type="entry name" value="NAD(P)-binding Rossmann-like Domain"/>
    <property type="match status" value="1"/>
</dbReference>
<reference evidence="9" key="1">
    <citation type="journal article" date="2019" name="Int. J. Syst. Evol. Microbiol.">
        <title>The Global Catalogue of Microorganisms (GCM) 10K type strain sequencing project: providing services to taxonomists for standard genome sequencing and annotation.</title>
        <authorList>
            <consortium name="The Broad Institute Genomics Platform"/>
            <consortium name="The Broad Institute Genome Sequencing Center for Infectious Disease"/>
            <person name="Wu L."/>
            <person name="Ma J."/>
        </authorList>
    </citation>
    <scope>NUCLEOTIDE SEQUENCE [LARGE SCALE GENOMIC DNA]</scope>
    <source>
        <strain evidence="9">JCM 4816</strain>
    </source>
</reference>
<dbReference type="InterPro" id="IPR011032">
    <property type="entry name" value="GroES-like_sf"/>
</dbReference>
<comment type="cofactor">
    <cofactor evidence="1 6">
        <name>Zn(2+)</name>
        <dbReference type="ChEBI" id="CHEBI:29105"/>
    </cofactor>
</comment>
<evidence type="ECO:0000256" key="5">
    <source>
        <dbReference type="ARBA" id="ARBA00023002"/>
    </source>
</evidence>
<proteinExistence type="inferred from homology"/>
<keyword evidence="4 6" id="KW-0862">Zinc</keyword>
<evidence type="ECO:0000256" key="1">
    <source>
        <dbReference type="ARBA" id="ARBA00001947"/>
    </source>
</evidence>
<protein>
    <submittedName>
        <fullName evidence="8">Zinc-binding dehydrogenase</fullName>
    </submittedName>
</protein>
<dbReference type="Gene3D" id="3.90.180.10">
    <property type="entry name" value="Medium-chain alcohol dehydrogenases, catalytic domain"/>
    <property type="match status" value="1"/>
</dbReference>
<dbReference type="InterPro" id="IPR013149">
    <property type="entry name" value="ADH-like_C"/>
</dbReference>
<comment type="caution">
    <text evidence="8">The sequence shown here is derived from an EMBL/GenBank/DDBJ whole genome shotgun (WGS) entry which is preliminary data.</text>
</comment>
<feature type="domain" description="Enoyl reductase (ER)" evidence="7">
    <location>
        <begin position="15"/>
        <end position="340"/>
    </location>
</feature>
<keyword evidence="3 6" id="KW-0479">Metal-binding</keyword>
<evidence type="ECO:0000256" key="4">
    <source>
        <dbReference type="ARBA" id="ARBA00022833"/>
    </source>
</evidence>
<keyword evidence="5" id="KW-0560">Oxidoreductase</keyword>
<dbReference type="Proteomes" id="UP001596174">
    <property type="component" value="Unassembled WGS sequence"/>
</dbReference>
<comment type="similarity">
    <text evidence="2 6">Belongs to the zinc-containing alcohol dehydrogenase family.</text>
</comment>